<dbReference type="CDD" id="cd05794">
    <property type="entry name" value="S1_EF-P_repeat_2"/>
    <property type="match status" value="1"/>
</dbReference>
<dbReference type="Pfam" id="PF09285">
    <property type="entry name" value="Elong-fact-P_C"/>
    <property type="match status" value="1"/>
</dbReference>
<dbReference type="Pfam" id="PF08207">
    <property type="entry name" value="EFP_N"/>
    <property type="match status" value="1"/>
</dbReference>
<dbReference type="UniPathway" id="UPA00345"/>
<sequence>MAVEIAANIRRGNIIEYTDGQLYSVLKAESFRPGKGTPTTTIEMRRISDGIKIVNTYKTTDKLEKAFVEDIGYTYLYQDGDNYVFMHPETFEQVYVAGTMLGDNAAFLQENMEVTLQIFNGDPVSATLPARITATIAETEPVVKGQTASSSYKPAILDNGVRVMVPPHIDVGTRIVVNTEDNTYLERAKD</sequence>
<dbReference type="GO" id="GO:0005829">
    <property type="term" value="C:cytosol"/>
    <property type="evidence" value="ECO:0007669"/>
    <property type="project" value="UniProtKB-ARBA"/>
</dbReference>
<comment type="pathway">
    <text evidence="2 7">Protein biosynthesis; polypeptide chain elongation.</text>
</comment>
<dbReference type="NCBIfam" id="TIGR00038">
    <property type="entry name" value="efp"/>
    <property type="match status" value="1"/>
</dbReference>
<dbReference type="InterPro" id="IPR013185">
    <property type="entry name" value="Transl_elong_KOW-like"/>
</dbReference>
<dbReference type="InterPro" id="IPR015365">
    <property type="entry name" value="Elong-fact-P_C"/>
</dbReference>
<dbReference type="InterPro" id="IPR014722">
    <property type="entry name" value="Rib_uL2_dom2"/>
</dbReference>
<dbReference type="Gene3D" id="2.30.30.30">
    <property type="match status" value="1"/>
</dbReference>
<evidence type="ECO:0000256" key="2">
    <source>
        <dbReference type="ARBA" id="ARBA00004815"/>
    </source>
</evidence>
<dbReference type="PANTHER" id="PTHR30053">
    <property type="entry name" value="ELONGATION FACTOR P"/>
    <property type="match status" value="1"/>
</dbReference>
<keyword evidence="6 7" id="KW-0648">Protein biosynthesis</keyword>
<evidence type="ECO:0000313" key="13">
    <source>
        <dbReference type="Proteomes" id="UP000024816"/>
    </source>
</evidence>
<dbReference type="NCBIfam" id="NF001810">
    <property type="entry name" value="PRK00529.1"/>
    <property type="match status" value="1"/>
</dbReference>
<comment type="subcellular location">
    <subcellularLocation>
        <location evidence="1 7">Cytoplasm</location>
    </subcellularLocation>
</comment>
<evidence type="ECO:0000259" key="10">
    <source>
        <dbReference type="SMART" id="SM00841"/>
    </source>
</evidence>
<dbReference type="RefSeq" id="WP_035583186.1">
    <property type="nucleotide sequence ID" value="NZ_ARYJ01000009.1"/>
</dbReference>
<keyword evidence="4 7" id="KW-0963">Cytoplasm</keyword>
<dbReference type="SUPFAM" id="SSF50104">
    <property type="entry name" value="Translation proteins SH3-like domain"/>
    <property type="match status" value="1"/>
</dbReference>
<feature type="domain" description="Translation elongation factor P/YeiP central" evidence="11">
    <location>
        <begin position="70"/>
        <end position="124"/>
    </location>
</feature>
<dbReference type="GO" id="GO:0003746">
    <property type="term" value="F:translation elongation factor activity"/>
    <property type="evidence" value="ECO:0007669"/>
    <property type="project" value="UniProtKB-UniRule"/>
</dbReference>
<comment type="caution">
    <text evidence="12">The sequence shown here is derived from an EMBL/GenBank/DDBJ whole genome shotgun (WGS) entry which is preliminary data.</text>
</comment>
<dbReference type="PATRIC" id="fig|1280952.3.peg.2681"/>
<evidence type="ECO:0000256" key="1">
    <source>
        <dbReference type="ARBA" id="ARBA00004496"/>
    </source>
</evidence>
<dbReference type="GO" id="GO:0043043">
    <property type="term" value="P:peptide biosynthetic process"/>
    <property type="evidence" value="ECO:0007669"/>
    <property type="project" value="InterPro"/>
</dbReference>
<organism evidence="12 13">
    <name type="scientific">Hyphomonas jannaschiana VP2</name>
    <dbReference type="NCBI Taxonomy" id="1280952"/>
    <lineage>
        <taxon>Bacteria</taxon>
        <taxon>Pseudomonadati</taxon>
        <taxon>Pseudomonadota</taxon>
        <taxon>Alphaproteobacteria</taxon>
        <taxon>Hyphomonadales</taxon>
        <taxon>Hyphomonadaceae</taxon>
        <taxon>Hyphomonas</taxon>
    </lineage>
</organism>
<proteinExistence type="inferred from homology"/>
<evidence type="ECO:0000256" key="9">
    <source>
        <dbReference type="RuleBase" id="RU004389"/>
    </source>
</evidence>
<evidence type="ECO:0000256" key="4">
    <source>
        <dbReference type="ARBA" id="ARBA00022490"/>
    </source>
</evidence>
<dbReference type="InterPro" id="IPR011768">
    <property type="entry name" value="Transl_elongation_fac_P"/>
</dbReference>
<dbReference type="Pfam" id="PF01132">
    <property type="entry name" value="EFP"/>
    <property type="match status" value="1"/>
</dbReference>
<dbReference type="eggNOG" id="COG0231">
    <property type="taxonomic scope" value="Bacteria"/>
</dbReference>
<dbReference type="EMBL" id="ARYJ01000009">
    <property type="protein sequence ID" value="KCZ87199.1"/>
    <property type="molecule type" value="Genomic_DNA"/>
</dbReference>
<dbReference type="FunFam" id="2.40.50.140:FF:000009">
    <property type="entry name" value="Elongation factor P"/>
    <property type="match status" value="1"/>
</dbReference>
<gene>
    <name evidence="7" type="primary">efp</name>
    <name evidence="12" type="ORF">HJA_13395</name>
</gene>
<comment type="similarity">
    <text evidence="3 7 9">Belongs to the elongation factor P family.</text>
</comment>
<dbReference type="HAMAP" id="MF_00141">
    <property type="entry name" value="EF_P"/>
    <property type="match status" value="1"/>
</dbReference>
<keyword evidence="5 7" id="KW-0251">Elongation factor</keyword>
<evidence type="ECO:0000256" key="8">
    <source>
        <dbReference type="NCBIfam" id="TIGR00038"/>
    </source>
</evidence>
<dbReference type="Proteomes" id="UP000024816">
    <property type="component" value="Unassembled WGS sequence"/>
</dbReference>
<dbReference type="AlphaFoldDB" id="A0A059F9A4"/>
<dbReference type="InterPro" id="IPR001059">
    <property type="entry name" value="Transl_elong_P/YeiP_cen"/>
</dbReference>
<evidence type="ECO:0000313" key="12">
    <source>
        <dbReference type="EMBL" id="KCZ87199.1"/>
    </source>
</evidence>
<dbReference type="SUPFAM" id="SSF50249">
    <property type="entry name" value="Nucleic acid-binding proteins"/>
    <property type="match status" value="2"/>
</dbReference>
<dbReference type="InterPro" id="IPR012340">
    <property type="entry name" value="NA-bd_OB-fold"/>
</dbReference>
<evidence type="ECO:0000256" key="3">
    <source>
        <dbReference type="ARBA" id="ARBA00009479"/>
    </source>
</evidence>
<dbReference type="STRING" id="1280952.HJA_13395"/>
<name>A0A059F9A4_9PROT</name>
<dbReference type="InterPro" id="IPR008991">
    <property type="entry name" value="Translation_prot_SH3-like_sf"/>
</dbReference>
<keyword evidence="13" id="KW-1185">Reference proteome</keyword>
<dbReference type="PANTHER" id="PTHR30053:SF14">
    <property type="entry name" value="TRANSLATION ELONGATION FACTOR KOW-LIKE DOMAIN-CONTAINING PROTEIN"/>
    <property type="match status" value="1"/>
</dbReference>
<evidence type="ECO:0000256" key="7">
    <source>
        <dbReference type="HAMAP-Rule" id="MF_00141"/>
    </source>
</evidence>
<dbReference type="CDD" id="cd04470">
    <property type="entry name" value="S1_EF-P_repeat_1"/>
    <property type="match status" value="1"/>
</dbReference>
<dbReference type="PROSITE" id="PS01275">
    <property type="entry name" value="EFP"/>
    <property type="match status" value="1"/>
</dbReference>
<protein>
    <recommendedName>
        <fullName evidence="7 8">Elongation factor P</fullName>
        <shortName evidence="7">EF-P</shortName>
    </recommendedName>
</protein>
<evidence type="ECO:0000259" key="11">
    <source>
        <dbReference type="SMART" id="SM01185"/>
    </source>
</evidence>
<dbReference type="Gene3D" id="2.40.50.140">
    <property type="entry name" value="Nucleic acid-binding proteins"/>
    <property type="match status" value="2"/>
</dbReference>
<dbReference type="FunFam" id="2.40.50.140:FF:000004">
    <property type="entry name" value="Elongation factor P"/>
    <property type="match status" value="1"/>
</dbReference>
<accession>A0A059F9A4</accession>
<dbReference type="InterPro" id="IPR013852">
    <property type="entry name" value="Transl_elong_P/YeiP_CS"/>
</dbReference>
<reference evidence="12 13" key="1">
    <citation type="journal article" date="2014" name="Antonie Van Leeuwenhoek">
        <title>Hyphomonas beringensis sp. nov. and Hyphomonas chukchiensis sp. nov., isolated from surface seawater of the Bering Sea and Chukchi Sea.</title>
        <authorList>
            <person name="Li C."/>
            <person name="Lai Q."/>
            <person name="Li G."/>
            <person name="Dong C."/>
            <person name="Wang J."/>
            <person name="Liao Y."/>
            <person name="Shao Z."/>
        </authorList>
    </citation>
    <scope>NUCLEOTIDE SEQUENCE [LARGE SCALE GENOMIC DNA]</scope>
    <source>
        <strain evidence="12 13">VP2</strain>
    </source>
</reference>
<dbReference type="OrthoDB" id="9801844at2"/>
<feature type="domain" description="Elongation factor P C-terminal" evidence="10">
    <location>
        <begin position="132"/>
        <end position="187"/>
    </location>
</feature>
<dbReference type="SMART" id="SM01185">
    <property type="entry name" value="EFP"/>
    <property type="match status" value="1"/>
</dbReference>
<comment type="function">
    <text evidence="7">Involved in peptide bond synthesis. Stimulates efficient translation and peptide-bond synthesis on native or reconstituted 70S ribosomes in vitro. Probably functions indirectly by altering the affinity of the ribosome for aminoacyl-tRNA, thus increasing their reactivity as acceptors for peptidyl transferase.</text>
</comment>
<evidence type="ECO:0000256" key="6">
    <source>
        <dbReference type="ARBA" id="ARBA00022917"/>
    </source>
</evidence>
<evidence type="ECO:0000256" key="5">
    <source>
        <dbReference type="ARBA" id="ARBA00022768"/>
    </source>
</evidence>
<dbReference type="SMART" id="SM00841">
    <property type="entry name" value="Elong-fact-P_C"/>
    <property type="match status" value="1"/>
</dbReference>
<dbReference type="PIRSF" id="PIRSF005901">
    <property type="entry name" value="EF-P"/>
    <property type="match status" value="1"/>
</dbReference>
<dbReference type="InterPro" id="IPR020599">
    <property type="entry name" value="Transl_elong_fac_P/YeiP"/>
</dbReference>